<dbReference type="InterPro" id="IPR058059">
    <property type="entry name" value="PA3496-like"/>
</dbReference>
<sequence>MRHNPTVDHGKVDQVKDEIFDIFMSIEVEEHEERKKSEALKQLEARRGIEKHFEKKRLVEELDDYSGDDEVNH</sequence>
<evidence type="ECO:0000313" key="2">
    <source>
        <dbReference type="Proteomes" id="UP000190064"/>
    </source>
</evidence>
<gene>
    <name evidence="1" type="ORF">BTA35_0210315</name>
</gene>
<protein>
    <submittedName>
        <fullName evidence="1">Uncharacterized protein</fullName>
    </submittedName>
</protein>
<dbReference type="NCBIfam" id="NF046101">
    <property type="entry name" value="PA3496_fam"/>
    <property type="match status" value="1"/>
</dbReference>
<accession>A0A1T1HC68</accession>
<dbReference type="RefSeq" id="WP_078319795.1">
    <property type="nucleotide sequence ID" value="NZ_FXTS01000003.1"/>
</dbReference>
<dbReference type="Proteomes" id="UP000190064">
    <property type="component" value="Unassembled WGS sequence"/>
</dbReference>
<organism evidence="1 2">
    <name type="scientific">Oceanospirillum linum</name>
    <dbReference type="NCBI Taxonomy" id="966"/>
    <lineage>
        <taxon>Bacteria</taxon>
        <taxon>Pseudomonadati</taxon>
        <taxon>Pseudomonadota</taxon>
        <taxon>Gammaproteobacteria</taxon>
        <taxon>Oceanospirillales</taxon>
        <taxon>Oceanospirillaceae</taxon>
        <taxon>Oceanospirillum</taxon>
    </lineage>
</organism>
<evidence type="ECO:0000313" key="1">
    <source>
        <dbReference type="EMBL" id="OOV87439.1"/>
    </source>
</evidence>
<dbReference type="AlphaFoldDB" id="A0A1T1HC68"/>
<reference evidence="1" key="1">
    <citation type="submission" date="2017-02" db="EMBL/GenBank/DDBJ databases">
        <title>Draft Genome Sequence of the Salt Water Bacterium Oceanospirillum linum ATCC 11336.</title>
        <authorList>
            <person name="Trachtenberg A.M."/>
            <person name="Carney J.G."/>
            <person name="Linnane J.D."/>
            <person name="Rheaume B.A."/>
            <person name="Pitts N.L."/>
            <person name="Mykles D.L."/>
            <person name="Maclea K.S."/>
        </authorList>
    </citation>
    <scope>NUCLEOTIDE SEQUENCE [LARGE SCALE GENOMIC DNA]</scope>
    <source>
        <strain evidence="1">ATCC 11336</strain>
    </source>
</reference>
<keyword evidence="2" id="KW-1185">Reference proteome</keyword>
<dbReference type="EMBL" id="MTSD02000003">
    <property type="protein sequence ID" value="OOV87439.1"/>
    <property type="molecule type" value="Genomic_DNA"/>
</dbReference>
<name>A0A1T1HC68_OCELI</name>
<comment type="caution">
    <text evidence="1">The sequence shown here is derived from an EMBL/GenBank/DDBJ whole genome shotgun (WGS) entry which is preliminary data.</text>
</comment>
<proteinExistence type="predicted"/>